<reference evidence="3 4" key="1">
    <citation type="submission" date="2024-02" db="EMBL/GenBank/DDBJ databases">
        <title>Seven novel Bacillus-like species.</title>
        <authorList>
            <person name="Liu G."/>
        </authorList>
    </citation>
    <scope>NUCLEOTIDE SEQUENCE [LARGE SCALE GENOMIC DNA]</scope>
    <source>
        <strain evidence="3 4">FJAT-52054</strain>
    </source>
</reference>
<protein>
    <submittedName>
        <fullName evidence="3">Metallophosphoesterase family protein</fullName>
    </submittedName>
</protein>
<dbReference type="Gene3D" id="3.60.21.10">
    <property type="match status" value="1"/>
</dbReference>
<dbReference type="InterPro" id="IPR029052">
    <property type="entry name" value="Metallo-depent_PP-like"/>
</dbReference>
<dbReference type="SUPFAM" id="SSF56300">
    <property type="entry name" value="Metallo-dependent phosphatases"/>
    <property type="match status" value="1"/>
</dbReference>
<organism evidence="3 4">
    <name type="scientific">Metabacillus sediminis</name>
    <dbReference type="NCBI Taxonomy" id="3117746"/>
    <lineage>
        <taxon>Bacteria</taxon>
        <taxon>Bacillati</taxon>
        <taxon>Bacillota</taxon>
        <taxon>Bacilli</taxon>
        <taxon>Bacillales</taxon>
        <taxon>Bacillaceae</taxon>
        <taxon>Metabacillus</taxon>
    </lineage>
</organism>
<dbReference type="RefSeq" id="WP_338779440.1">
    <property type="nucleotide sequence ID" value="NZ_CP147407.1"/>
</dbReference>
<evidence type="ECO:0000259" key="2">
    <source>
        <dbReference type="Pfam" id="PF12850"/>
    </source>
</evidence>
<dbReference type="Proteomes" id="UP001377337">
    <property type="component" value="Chromosome"/>
</dbReference>
<evidence type="ECO:0000313" key="3">
    <source>
        <dbReference type="EMBL" id="WXB97189.1"/>
    </source>
</evidence>
<dbReference type="Pfam" id="PF12850">
    <property type="entry name" value="Metallophos_2"/>
    <property type="match status" value="1"/>
</dbReference>
<evidence type="ECO:0000313" key="4">
    <source>
        <dbReference type="Proteomes" id="UP001377337"/>
    </source>
</evidence>
<accession>A0ABZ2NI37</accession>
<keyword evidence="4" id="KW-1185">Reference proteome</keyword>
<sequence>MKIVVLSDTHVPKRAKSFPPRLLVELQTADAIIHAGDLLNTASYRELCTFGTFMRYTETRMRRS</sequence>
<comment type="similarity">
    <text evidence="1">Belongs to the metallophosphoesterase superfamily. YfcE family.</text>
</comment>
<gene>
    <name evidence="3" type="ORF">WCV65_01335</name>
</gene>
<feature type="domain" description="Calcineurin-like phosphoesterase" evidence="2">
    <location>
        <begin position="1"/>
        <end position="49"/>
    </location>
</feature>
<dbReference type="EMBL" id="CP147407">
    <property type="protein sequence ID" value="WXB97189.1"/>
    <property type="molecule type" value="Genomic_DNA"/>
</dbReference>
<proteinExistence type="inferred from homology"/>
<name>A0ABZ2NI37_9BACI</name>
<dbReference type="InterPro" id="IPR024654">
    <property type="entry name" value="Calcineurin-like_PHP_lpxH"/>
</dbReference>
<evidence type="ECO:0000256" key="1">
    <source>
        <dbReference type="ARBA" id="ARBA00008950"/>
    </source>
</evidence>